<reference evidence="2 3" key="1">
    <citation type="journal article" date="2024" name="Science">
        <title>Giant polyketide synthase enzymes in the biosynthesis of giant marine polyether toxins.</title>
        <authorList>
            <person name="Fallon T.R."/>
            <person name="Shende V.V."/>
            <person name="Wierzbicki I.H."/>
            <person name="Pendleton A.L."/>
            <person name="Watervoot N.F."/>
            <person name="Auber R.P."/>
            <person name="Gonzalez D.J."/>
            <person name="Wisecaver J.H."/>
            <person name="Moore B.S."/>
        </authorList>
    </citation>
    <scope>NUCLEOTIDE SEQUENCE [LARGE SCALE GENOMIC DNA]</scope>
    <source>
        <strain evidence="2 3">12B1</strain>
    </source>
</reference>
<accession>A0AB34IU20</accession>
<dbReference type="EMBL" id="JBGBPQ010000018">
    <property type="protein sequence ID" value="KAL1507347.1"/>
    <property type="molecule type" value="Genomic_DNA"/>
</dbReference>
<dbReference type="Proteomes" id="UP001515480">
    <property type="component" value="Unassembled WGS sequence"/>
</dbReference>
<protein>
    <submittedName>
        <fullName evidence="2">Uncharacterized protein</fullName>
    </submittedName>
</protein>
<comment type="caution">
    <text evidence="2">The sequence shown here is derived from an EMBL/GenBank/DDBJ whole genome shotgun (WGS) entry which is preliminary data.</text>
</comment>
<organism evidence="2 3">
    <name type="scientific">Prymnesium parvum</name>
    <name type="common">Toxic golden alga</name>
    <dbReference type="NCBI Taxonomy" id="97485"/>
    <lineage>
        <taxon>Eukaryota</taxon>
        <taxon>Haptista</taxon>
        <taxon>Haptophyta</taxon>
        <taxon>Prymnesiophyceae</taxon>
        <taxon>Prymnesiales</taxon>
        <taxon>Prymnesiaceae</taxon>
        <taxon>Prymnesium</taxon>
    </lineage>
</organism>
<name>A0AB34IU20_PRYPA</name>
<gene>
    <name evidence="2" type="ORF">AB1Y20_008193</name>
</gene>
<evidence type="ECO:0000313" key="3">
    <source>
        <dbReference type="Proteomes" id="UP001515480"/>
    </source>
</evidence>
<evidence type="ECO:0000256" key="1">
    <source>
        <dbReference type="SAM" id="MobiDB-lite"/>
    </source>
</evidence>
<feature type="region of interest" description="Disordered" evidence="1">
    <location>
        <begin position="1"/>
        <end position="47"/>
    </location>
</feature>
<dbReference type="AlphaFoldDB" id="A0AB34IU20"/>
<evidence type="ECO:0000313" key="2">
    <source>
        <dbReference type="EMBL" id="KAL1507347.1"/>
    </source>
</evidence>
<sequence>MYPSFSSSSRRWYRSERESHTRSTWSSCSTRLRRRKKTSRTSSGVDALARSASRVVLGIELTSAAYRGASRSLRSSSAERWARRARLRRRDVEEGEVGGERGEEEKVGGMGEGGEAKGFMLVVKRRC</sequence>
<feature type="compositionally biased region" description="Low complexity" evidence="1">
    <location>
        <begin position="1"/>
        <end position="10"/>
    </location>
</feature>
<feature type="region of interest" description="Disordered" evidence="1">
    <location>
        <begin position="91"/>
        <end position="114"/>
    </location>
</feature>
<keyword evidence="3" id="KW-1185">Reference proteome</keyword>
<feature type="compositionally biased region" description="Basic and acidic residues" evidence="1">
    <location>
        <begin position="98"/>
        <end position="107"/>
    </location>
</feature>
<proteinExistence type="predicted"/>